<keyword evidence="1" id="KW-0862">Zinc</keyword>
<dbReference type="PROSITE" id="PS50089">
    <property type="entry name" value="ZF_RING_2"/>
    <property type="match status" value="1"/>
</dbReference>
<feature type="compositionally biased region" description="Polar residues" evidence="3">
    <location>
        <begin position="628"/>
        <end position="639"/>
    </location>
</feature>
<proteinExistence type="predicted"/>
<dbReference type="Proteomes" id="UP001279734">
    <property type="component" value="Unassembled WGS sequence"/>
</dbReference>
<name>A0AAD3TCC1_NEPGR</name>
<dbReference type="InterPro" id="IPR046527">
    <property type="entry name" value="PIR2-like_helical"/>
</dbReference>
<evidence type="ECO:0000256" key="2">
    <source>
        <dbReference type="SAM" id="Coils"/>
    </source>
</evidence>
<protein>
    <recommendedName>
        <fullName evidence="4">RING-type domain-containing protein</fullName>
    </recommendedName>
</protein>
<feature type="region of interest" description="Disordered" evidence="3">
    <location>
        <begin position="615"/>
        <end position="639"/>
    </location>
</feature>
<reference evidence="5" key="1">
    <citation type="submission" date="2023-05" db="EMBL/GenBank/DDBJ databases">
        <title>Nepenthes gracilis genome sequencing.</title>
        <authorList>
            <person name="Fukushima K."/>
        </authorList>
    </citation>
    <scope>NUCLEOTIDE SEQUENCE</scope>
    <source>
        <strain evidence="5">SING2019-196</strain>
    </source>
</reference>
<sequence>MGCTVREKHMRTNRRYRSMKSNVDHSNSLAKSVHESGLKPLNYHTGFHESLHNNNPNNINSICQYPIADDCGWGYYTEEQLEEIFLKNLDHLYLEAISKLVALGFDGEDSLKAVLHNGHCYGVMDALTNIMNNSLAYLNSGCCENTGNSEESELVFTDLRQLEEYSLMGMVCLLQEVRPHLSKADAMWCLLMSDLHVGLASTIGIPMLPSPSGGYGIAVNNVGSLHNNMGSSGVVDHALGLCKFHEGCGFANEDHSELPVNGFSGAFSNASEATSHWEIDCPNRFNHSPSMKSLTTRNVSAFDAGFSSNTKLQAQTQGCASSTLSVDSSRGTVQAADGQFDQDVESSDGPTNSVVNKFRDLNIGDNLESLTEEQKDEILRSMMHQVRDLERQVKEQKEWAHQKAIQAARKLSNDLAELNILKMEKEEVQGLKEGKQTLEDAAIKSLSEIENALRNASSQVDQANAAVRQLEIENAEIRAEIEASKLSASESARSCLEAEKREKKCIKRLLAWDKQKRKLQEEIAAENQKIFDLQQQLVCTNSAQKEAEAKWRQEVKAKELALAEVEEEMRGKAAVEASNKRNLEALRLKIEIDMQCRKDDIQRLEHDLLRLKATAESTRKDSPPNALPTRNSEVSKPQGRTTAIPLCEVDEPANSAEQEVSPNRECLVCMKAQVSVVFLPCAHQVTCISCSDSYGKRGKASCPYCQAQIEQKIRVFGASS</sequence>
<evidence type="ECO:0000259" key="4">
    <source>
        <dbReference type="PROSITE" id="PS50089"/>
    </source>
</evidence>
<dbReference type="AlphaFoldDB" id="A0AAD3TCC1"/>
<gene>
    <name evidence="5" type="ORF">Nepgr_028595</name>
</gene>
<evidence type="ECO:0000313" key="6">
    <source>
        <dbReference type="Proteomes" id="UP001279734"/>
    </source>
</evidence>
<dbReference type="InterPro" id="IPR013083">
    <property type="entry name" value="Znf_RING/FYVE/PHD"/>
</dbReference>
<dbReference type="InterPro" id="IPR001841">
    <property type="entry name" value="Znf_RING"/>
</dbReference>
<dbReference type="GO" id="GO:0008270">
    <property type="term" value="F:zinc ion binding"/>
    <property type="evidence" value="ECO:0007669"/>
    <property type="project" value="UniProtKB-KW"/>
</dbReference>
<dbReference type="SUPFAM" id="SSF57850">
    <property type="entry name" value="RING/U-box"/>
    <property type="match status" value="1"/>
</dbReference>
<keyword evidence="1" id="KW-0863">Zinc-finger</keyword>
<evidence type="ECO:0000256" key="3">
    <source>
        <dbReference type="SAM" id="MobiDB-lite"/>
    </source>
</evidence>
<dbReference type="CDD" id="cd23128">
    <property type="entry name" value="RING-HC_MIP1-like"/>
    <property type="match status" value="1"/>
</dbReference>
<feature type="domain" description="RING-type" evidence="4">
    <location>
        <begin position="666"/>
        <end position="706"/>
    </location>
</feature>
<comment type="caution">
    <text evidence="5">The sequence shown here is derived from an EMBL/GenBank/DDBJ whole genome shotgun (WGS) entry which is preliminary data.</text>
</comment>
<dbReference type="EMBL" id="BSYO01000031">
    <property type="protein sequence ID" value="GMH26752.1"/>
    <property type="molecule type" value="Genomic_DNA"/>
</dbReference>
<dbReference type="PANTHER" id="PTHR46405:SF3">
    <property type="entry name" value="RING_U-BOX SUPERFAMILY PROTEIN"/>
    <property type="match status" value="1"/>
</dbReference>
<accession>A0AAD3TCC1</accession>
<evidence type="ECO:0000256" key="1">
    <source>
        <dbReference type="PROSITE-ProRule" id="PRU00175"/>
    </source>
</evidence>
<keyword evidence="1" id="KW-0479">Metal-binding</keyword>
<feature type="coiled-coil region" evidence="2">
    <location>
        <begin position="408"/>
        <end position="568"/>
    </location>
</feature>
<dbReference type="Gene3D" id="3.30.40.10">
    <property type="entry name" value="Zinc/RING finger domain, C3HC4 (zinc finger)"/>
    <property type="match status" value="1"/>
</dbReference>
<dbReference type="InterPro" id="IPR046934">
    <property type="entry name" value="PIR2-like"/>
</dbReference>
<dbReference type="Pfam" id="PF20235">
    <property type="entry name" value="PIR2-like_helical"/>
    <property type="match status" value="1"/>
</dbReference>
<keyword evidence="6" id="KW-1185">Reference proteome</keyword>
<dbReference type="SMART" id="SM00184">
    <property type="entry name" value="RING"/>
    <property type="match status" value="1"/>
</dbReference>
<keyword evidence="2" id="KW-0175">Coiled coil</keyword>
<dbReference type="Pfam" id="PF13920">
    <property type="entry name" value="zf-C3HC4_3"/>
    <property type="match status" value="1"/>
</dbReference>
<evidence type="ECO:0000313" key="5">
    <source>
        <dbReference type="EMBL" id="GMH26752.1"/>
    </source>
</evidence>
<organism evidence="5 6">
    <name type="scientific">Nepenthes gracilis</name>
    <name type="common">Slender pitcher plant</name>
    <dbReference type="NCBI Taxonomy" id="150966"/>
    <lineage>
        <taxon>Eukaryota</taxon>
        <taxon>Viridiplantae</taxon>
        <taxon>Streptophyta</taxon>
        <taxon>Embryophyta</taxon>
        <taxon>Tracheophyta</taxon>
        <taxon>Spermatophyta</taxon>
        <taxon>Magnoliopsida</taxon>
        <taxon>eudicotyledons</taxon>
        <taxon>Gunneridae</taxon>
        <taxon>Pentapetalae</taxon>
        <taxon>Caryophyllales</taxon>
        <taxon>Nepenthaceae</taxon>
        <taxon>Nepenthes</taxon>
    </lineage>
</organism>
<dbReference type="PANTHER" id="PTHR46405">
    <property type="entry name" value="OS05G0141500 PROTEIN"/>
    <property type="match status" value="1"/>
</dbReference>